<evidence type="ECO:0000313" key="20">
    <source>
        <dbReference type="Proteomes" id="UP000326268"/>
    </source>
</evidence>
<dbReference type="GO" id="GO:0004769">
    <property type="term" value="F:steroid Delta-isomerase activity"/>
    <property type="evidence" value="ECO:0007669"/>
    <property type="project" value="UniProtKB-EC"/>
</dbReference>
<gene>
    <name evidence="19" type="ORF">BDV27DRAFT_168123</name>
</gene>
<feature type="transmembrane region" description="Helical" evidence="17">
    <location>
        <begin position="773"/>
        <end position="795"/>
    </location>
</feature>
<dbReference type="Proteomes" id="UP000326268">
    <property type="component" value="Unassembled WGS sequence"/>
</dbReference>
<evidence type="ECO:0000256" key="2">
    <source>
        <dbReference type="ARBA" id="ARBA00010790"/>
    </source>
</evidence>
<dbReference type="EC" id="5.3.3.1" evidence="11"/>
<comment type="similarity">
    <text evidence="2">Belongs to the GMC oxidoreductase family.</text>
</comment>
<keyword evidence="9" id="KW-0753">Steroid metabolism</keyword>
<keyword evidence="7" id="KW-0443">Lipid metabolism</keyword>
<accession>A0A5N7AET3</accession>
<keyword evidence="17" id="KW-0472">Membrane</keyword>
<feature type="compositionally biased region" description="Polar residues" evidence="16">
    <location>
        <begin position="562"/>
        <end position="581"/>
    </location>
</feature>
<dbReference type="Gene3D" id="3.50.50.60">
    <property type="entry name" value="FAD/NAD(P)-binding domain"/>
    <property type="match status" value="3"/>
</dbReference>
<evidence type="ECO:0000256" key="10">
    <source>
        <dbReference type="ARBA" id="ARBA00023235"/>
    </source>
</evidence>
<dbReference type="RefSeq" id="XP_031931458.1">
    <property type="nucleotide sequence ID" value="XM_032074686.1"/>
</dbReference>
<organism evidence="19 20">
    <name type="scientific">Aspergillus caelatus</name>
    <dbReference type="NCBI Taxonomy" id="61420"/>
    <lineage>
        <taxon>Eukaryota</taxon>
        <taxon>Fungi</taxon>
        <taxon>Dikarya</taxon>
        <taxon>Ascomycota</taxon>
        <taxon>Pezizomycotina</taxon>
        <taxon>Eurotiomycetes</taxon>
        <taxon>Eurotiomycetidae</taxon>
        <taxon>Eurotiales</taxon>
        <taxon>Aspergillaceae</taxon>
        <taxon>Aspergillus</taxon>
        <taxon>Aspergillus subgen. Circumdati</taxon>
    </lineage>
</organism>
<evidence type="ECO:0000256" key="1">
    <source>
        <dbReference type="ARBA" id="ARBA00001974"/>
    </source>
</evidence>
<evidence type="ECO:0000313" key="19">
    <source>
        <dbReference type="EMBL" id="KAE8368377.1"/>
    </source>
</evidence>
<keyword evidence="20" id="KW-1185">Reference proteome</keyword>
<evidence type="ECO:0000256" key="3">
    <source>
        <dbReference type="ARBA" id="ARBA00022548"/>
    </source>
</evidence>
<keyword evidence="10" id="KW-0413">Isomerase</keyword>
<evidence type="ECO:0000256" key="16">
    <source>
        <dbReference type="SAM" id="MobiDB-lite"/>
    </source>
</evidence>
<evidence type="ECO:0000256" key="9">
    <source>
        <dbReference type="ARBA" id="ARBA00023221"/>
    </source>
</evidence>
<keyword evidence="5" id="KW-0274">FAD</keyword>
<dbReference type="PANTHER" id="PTHR47470:SF1">
    <property type="entry name" value="FAD-DEPENDENT OXIDOREDUCTASE 2 FAD BINDING DOMAIN-CONTAINING PROTEIN"/>
    <property type="match status" value="1"/>
</dbReference>
<evidence type="ECO:0000256" key="11">
    <source>
        <dbReference type="ARBA" id="ARBA00038856"/>
    </source>
</evidence>
<dbReference type="GeneID" id="43659132"/>
<dbReference type="SUPFAM" id="SSF53474">
    <property type="entry name" value="alpha/beta-Hydrolases"/>
    <property type="match status" value="1"/>
</dbReference>
<keyword evidence="17" id="KW-1133">Transmembrane helix</keyword>
<evidence type="ECO:0000256" key="14">
    <source>
        <dbReference type="ARBA" id="ARBA00049744"/>
    </source>
</evidence>
<protein>
    <recommendedName>
        <fullName evidence="14">Cholesterol oxidase</fullName>
        <ecNumber evidence="13">1.1.3.6</ecNumber>
        <ecNumber evidence="11">5.3.3.1</ecNumber>
    </recommendedName>
    <alternativeName>
        <fullName evidence="15">Cholesterol isomerase</fullName>
    </alternativeName>
</protein>
<dbReference type="InterPro" id="IPR007867">
    <property type="entry name" value="GMC_OxRtase_C"/>
</dbReference>
<keyword evidence="4" id="KW-0285">Flavoprotein</keyword>
<sequence length="1124" mass="123890">MADSNNTRPDDYPRLSRSFQSMKAAYDVVVVGSGYGAGVAASRMARSGKSVAVLELGWEWRPGAYPYTSAQCLKELNISGSSSWLFAGKPTQLFQLILGDGQHAFVAHALGGCSLVNAGVFLEADQGTLQRGPWPPEIKNDPSGLQMYYSRAADMLQPSTYPANHPPLAKLEHLRKQATAGATIQPNSGSGNECTGQNDGSKHSVATTYLTAAWYWGAEIFCGCEVRYIEQAPDGHGYLVYFAWHGRGRSAFEEDFKTQLFWVKANDLCFLGAGSLGTTEILLRSKKYGLSTSPMIGRNMSSNGDMLAFGECNGNDEINGISGNLTGLSNGSGPLITGVIDNREASSSKETLAGYVIEDDCIPVPFLPITQIMLMLQSLRDYTSPGFHGPMQHFCKAFAGINSLILGPRVPGGAIQRTATYLVMSHDSNELTLTLTNDKPCFRGPAEGRSENRARILKILRTMVSRTGATLGYSYFYGLYEDEVTVHPLGGANMSRDGTGREGVTNHIGQVFTGHGSAVHDGLVCCDASVIPTSLGINPLATISALAERSLEKISQEYKYPNNMSSTKGGLDTSSEPSVSTHDLPDPQDHTDVYEQTRSIGWQFTEALVGYVSTQRKNVDFVVSEALGKSASSEMRMFLTIEIYRKRGPDKRGYEGIFTGTVSCRPLSAETMRVTEGKVRFFDQAETEAETTTMVYSLQLLSVEGKVFQAEGHKAIDSTASFSPSEMWKATTKVNVRIAREDSAKVETGVLHISWPSFRQQIKTFRATEPLELSALFALLVFLVYFALRLSMFFFRPFVSMRQPVNYLRNTLAAKRGPSTQLDVRAKDGTTVLLQVYEPLAVTDEGYINENLGDPPILFLPGVTGVGARHSIFALPFQRRNMVEYFTARGYQCYVLTPRWGYVAAALQYISSREEQKPYVVAHCQGSVALAMGLLDGTIDGTQLLGVTANSVLINQRFAYWNSVKAATPLLIHLYESLAGSFFPIGTSHDNRLIQRVLDVVLRSYPVRRRRDICTSTDCHRTSFAFGLCWNNDNLDAHIHENIGQFFAGTHTKILEHITRMGTRGGCLDNQLNPLITPENLRRLHGLPVLFITGTANEVFDPESTLQDYEMLRRRFGEHLYRRF</sequence>
<comment type="pathway">
    <text evidence="12">Steroid metabolism; cholesterol degradation.</text>
</comment>
<dbReference type="Pfam" id="PF05199">
    <property type="entry name" value="GMC_oxred_C"/>
    <property type="match status" value="1"/>
</dbReference>
<dbReference type="Gene3D" id="3.40.50.1820">
    <property type="entry name" value="alpha/beta hydrolase"/>
    <property type="match status" value="1"/>
</dbReference>
<proteinExistence type="inferred from homology"/>
<keyword evidence="6" id="KW-0560">Oxidoreductase</keyword>
<evidence type="ECO:0000256" key="17">
    <source>
        <dbReference type="SAM" id="Phobius"/>
    </source>
</evidence>
<dbReference type="InterPro" id="IPR036188">
    <property type="entry name" value="FAD/NAD-bd_sf"/>
</dbReference>
<keyword evidence="8" id="KW-1207">Sterol metabolism</keyword>
<dbReference type="PROSITE" id="PS50206">
    <property type="entry name" value="RHODANESE_3"/>
    <property type="match status" value="1"/>
</dbReference>
<evidence type="ECO:0000259" key="18">
    <source>
        <dbReference type="PROSITE" id="PS50206"/>
    </source>
</evidence>
<evidence type="ECO:0000256" key="6">
    <source>
        <dbReference type="ARBA" id="ARBA00023002"/>
    </source>
</evidence>
<dbReference type="InterPro" id="IPR029058">
    <property type="entry name" value="AB_hydrolase_fold"/>
</dbReference>
<evidence type="ECO:0000256" key="7">
    <source>
        <dbReference type="ARBA" id="ARBA00023098"/>
    </source>
</evidence>
<dbReference type="InterPro" id="IPR000172">
    <property type="entry name" value="GMC_OxRdtase_N"/>
</dbReference>
<feature type="region of interest" description="Disordered" evidence="16">
    <location>
        <begin position="562"/>
        <end position="588"/>
    </location>
</feature>
<comment type="cofactor">
    <cofactor evidence="1">
        <name>FAD</name>
        <dbReference type="ChEBI" id="CHEBI:57692"/>
    </cofactor>
</comment>
<dbReference type="GO" id="GO:0008203">
    <property type="term" value="P:cholesterol metabolic process"/>
    <property type="evidence" value="ECO:0007669"/>
    <property type="project" value="UniProtKB-KW"/>
</dbReference>
<feature type="region of interest" description="Disordered" evidence="16">
    <location>
        <begin position="180"/>
        <end position="199"/>
    </location>
</feature>
<dbReference type="AlphaFoldDB" id="A0A5N7AET3"/>
<evidence type="ECO:0000256" key="5">
    <source>
        <dbReference type="ARBA" id="ARBA00022827"/>
    </source>
</evidence>
<dbReference type="InterPro" id="IPR052542">
    <property type="entry name" value="Cholesterol_Oxidase"/>
</dbReference>
<evidence type="ECO:0000256" key="4">
    <source>
        <dbReference type="ARBA" id="ARBA00022630"/>
    </source>
</evidence>
<name>A0A5N7AET3_9EURO</name>
<dbReference type="EMBL" id="ML737585">
    <property type="protein sequence ID" value="KAE8368377.1"/>
    <property type="molecule type" value="Genomic_DNA"/>
</dbReference>
<dbReference type="InterPro" id="IPR001763">
    <property type="entry name" value="Rhodanese-like_dom"/>
</dbReference>
<keyword evidence="3" id="KW-0153">Cholesterol metabolism</keyword>
<dbReference type="GO" id="GO:0016995">
    <property type="term" value="F:cholesterol oxidase activity"/>
    <property type="evidence" value="ECO:0007669"/>
    <property type="project" value="UniProtKB-EC"/>
</dbReference>
<evidence type="ECO:0000256" key="13">
    <source>
        <dbReference type="ARBA" id="ARBA00049723"/>
    </source>
</evidence>
<dbReference type="SUPFAM" id="SSF51905">
    <property type="entry name" value="FAD/NAD(P)-binding domain"/>
    <property type="match status" value="1"/>
</dbReference>
<dbReference type="OrthoDB" id="9974421at2759"/>
<evidence type="ECO:0000256" key="8">
    <source>
        <dbReference type="ARBA" id="ARBA00023166"/>
    </source>
</evidence>
<keyword evidence="17" id="KW-0812">Transmembrane</keyword>
<dbReference type="EC" id="1.1.3.6" evidence="13"/>
<evidence type="ECO:0000256" key="15">
    <source>
        <dbReference type="ARBA" id="ARBA00049778"/>
    </source>
</evidence>
<dbReference type="GO" id="GO:0050660">
    <property type="term" value="F:flavin adenine dinucleotide binding"/>
    <property type="evidence" value="ECO:0007669"/>
    <property type="project" value="InterPro"/>
</dbReference>
<dbReference type="Pfam" id="PF00732">
    <property type="entry name" value="GMC_oxred_N"/>
    <property type="match status" value="1"/>
</dbReference>
<feature type="domain" description="Rhodanese" evidence="18">
    <location>
        <begin position="32"/>
        <end position="69"/>
    </location>
</feature>
<dbReference type="PANTHER" id="PTHR47470">
    <property type="entry name" value="CHOLESTEROL OXIDASE"/>
    <property type="match status" value="1"/>
</dbReference>
<reference evidence="19 20" key="1">
    <citation type="submission" date="2019-04" db="EMBL/GenBank/DDBJ databases">
        <title>Friends and foes A comparative genomics studyof 23 Aspergillus species from section Flavi.</title>
        <authorList>
            <consortium name="DOE Joint Genome Institute"/>
            <person name="Kjaerbolling I."/>
            <person name="Vesth T."/>
            <person name="Frisvad J.C."/>
            <person name="Nybo J.L."/>
            <person name="Theobald S."/>
            <person name="Kildgaard S."/>
            <person name="Isbrandt T."/>
            <person name="Kuo A."/>
            <person name="Sato A."/>
            <person name="Lyhne E.K."/>
            <person name="Kogle M.E."/>
            <person name="Wiebenga A."/>
            <person name="Kun R.S."/>
            <person name="Lubbers R.J."/>
            <person name="Makela M.R."/>
            <person name="Barry K."/>
            <person name="Chovatia M."/>
            <person name="Clum A."/>
            <person name="Daum C."/>
            <person name="Haridas S."/>
            <person name="He G."/>
            <person name="LaButti K."/>
            <person name="Lipzen A."/>
            <person name="Mondo S."/>
            <person name="Riley R."/>
            <person name="Salamov A."/>
            <person name="Simmons B.A."/>
            <person name="Magnuson J.K."/>
            <person name="Henrissat B."/>
            <person name="Mortensen U.H."/>
            <person name="Larsen T.O."/>
            <person name="Devries R.P."/>
            <person name="Grigoriev I.V."/>
            <person name="Machida M."/>
            <person name="Baker S.E."/>
            <person name="Andersen M.R."/>
        </authorList>
    </citation>
    <scope>NUCLEOTIDE SEQUENCE [LARGE SCALE GENOMIC DNA]</scope>
    <source>
        <strain evidence="19 20">CBS 763.97</strain>
    </source>
</reference>
<evidence type="ECO:0000256" key="12">
    <source>
        <dbReference type="ARBA" id="ARBA00049645"/>
    </source>
</evidence>